<organism evidence="1 2">
    <name type="scientific">Digitaria exilis</name>
    <dbReference type="NCBI Taxonomy" id="1010633"/>
    <lineage>
        <taxon>Eukaryota</taxon>
        <taxon>Viridiplantae</taxon>
        <taxon>Streptophyta</taxon>
        <taxon>Embryophyta</taxon>
        <taxon>Tracheophyta</taxon>
        <taxon>Spermatophyta</taxon>
        <taxon>Magnoliopsida</taxon>
        <taxon>Liliopsida</taxon>
        <taxon>Poales</taxon>
        <taxon>Poaceae</taxon>
        <taxon>PACMAD clade</taxon>
        <taxon>Panicoideae</taxon>
        <taxon>Panicodae</taxon>
        <taxon>Paniceae</taxon>
        <taxon>Anthephorinae</taxon>
        <taxon>Digitaria</taxon>
    </lineage>
</organism>
<sequence length="69" mass="7853">MEGLLTKSMMESYLSALKAYQFTLRISSNPLRFPTLTKLARSGLLAHGVAMMESLSTRLYSWVLQRLSR</sequence>
<dbReference type="EMBL" id="JACEFO010002208">
    <property type="protein sequence ID" value="KAF8673324.1"/>
    <property type="molecule type" value="Genomic_DNA"/>
</dbReference>
<protein>
    <submittedName>
        <fullName evidence="1">Uncharacterized protein</fullName>
    </submittedName>
</protein>
<reference evidence="1" key="1">
    <citation type="submission" date="2020-07" db="EMBL/GenBank/DDBJ databases">
        <title>Genome sequence and genetic diversity analysis of an under-domesticated orphan crop, white fonio (Digitaria exilis).</title>
        <authorList>
            <person name="Bennetzen J.L."/>
            <person name="Chen S."/>
            <person name="Ma X."/>
            <person name="Wang X."/>
            <person name="Yssel A.E.J."/>
            <person name="Chaluvadi S.R."/>
            <person name="Johnson M."/>
            <person name="Gangashetty P."/>
            <person name="Hamidou F."/>
            <person name="Sanogo M.D."/>
            <person name="Zwaenepoel A."/>
            <person name="Wallace J."/>
            <person name="Van De Peer Y."/>
            <person name="Van Deynze A."/>
        </authorList>
    </citation>
    <scope>NUCLEOTIDE SEQUENCE</scope>
    <source>
        <tissue evidence="1">Leaves</tissue>
    </source>
</reference>
<comment type="caution">
    <text evidence="1">The sequence shown here is derived from an EMBL/GenBank/DDBJ whole genome shotgun (WGS) entry which is preliminary data.</text>
</comment>
<evidence type="ECO:0000313" key="1">
    <source>
        <dbReference type="EMBL" id="KAF8673324.1"/>
    </source>
</evidence>
<name>A0A835E7D0_9POAL</name>
<dbReference type="AlphaFoldDB" id="A0A835E7D0"/>
<evidence type="ECO:0000313" key="2">
    <source>
        <dbReference type="Proteomes" id="UP000636709"/>
    </source>
</evidence>
<proteinExistence type="predicted"/>
<gene>
    <name evidence="1" type="ORF">HU200_048882</name>
</gene>
<dbReference type="Proteomes" id="UP000636709">
    <property type="component" value="Unassembled WGS sequence"/>
</dbReference>
<keyword evidence="2" id="KW-1185">Reference proteome</keyword>
<accession>A0A835E7D0</accession>